<dbReference type="EC" id="2.4.99.12" evidence="3 10"/>
<dbReference type="GO" id="GO:0009245">
    <property type="term" value="P:lipid A biosynthetic process"/>
    <property type="evidence" value="ECO:0007669"/>
    <property type="project" value="TreeGrafter"/>
</dbReference>
<evidence type="ECO:0000256" key="6">
    <source>
        <dbReference type="ARBA" id="ARBA00031445"/>
    </source>
</evidence>
<dbReference type="InterPro" id="IPR038107">
    <property type="entry name" value="Glycos_transf_N_sf"/>
</dbReference>
<feature type="site" description="Transition state stabilizer" evidence="9">
    <location>
        <position position="204"/>
    </location>
</feature>
<dbReference type="InterPro" id="IPR007507">
    <property type="entry name" value="Glycos_transf_N"/>
</dbReference>
<dbReference type="PANTHER" id="PTHR42755:SF1">
    <property type="entry name" value="3-DEOXY-D-MANNO-OCTULOSONIC ACID TRANSFERASE, MITOCHONDRIAL-RELATED"/>
    <property type="match status" value="1"/>
</dbReference>
<dbReference type="GO" id="GO:0043842">
    <property type="term" value="F:Kdo transferase activity"/>
    <property type="evidence" value="ECO:0007669"/>
    <property type="project" value="UniProtKB-EC"/>
</dbReference>
<sequence length="415" mass="43755">MLLYRLLISVLAVPLGLRFALRRLRGRETGTALSQRLGLGRGPAVRRPTIWLHAASNGELASARPVIEALRAERPDLGWLVTTNSVTGRDLADAWGLPAMLAPLDLRWAAARLIRRWDVRLHLTLESELWPNRLAACAARGVPVAVVGARLSARSARAWGRVPGLARSVLARVDHVSPQDADSGARLIALGLEPERLGPVLELKALYTPPAVAPEPALGAAFPRARTWLAASTHEGEEEVAIAAHLAARSAEPGLRLILAPRHPSRAEAVARLLADAGLDHSRRSDGATETEVLLADTLGEMPLWYALAGRVFVGGSITRRGGHTPYEPAAFGCALIHGPDVANFRAAYGRLAAAGAAKRVESAGDLAEALGALATEDAQARAGAAAAAALRPEGGLEGLLDALRARLPQGRDGP</sequence>
<dbReference type="OrthoDB" id="9789797at2"/>
<dbReference type="InterPro" id="IPR039901">
    <property type="entry name" value="Kdotransferase"/>
</dbReference>
<feature type="domain" description="3-deoxy-D-manno-octulosonic-acid transferase N-terminal" evidence="11">
    <location>
        <begin position="33"/>
        <end position="204"/>
    </location>
</feature>
<evidence type="ECO:0000313" key="12">
    <source>
        <dbReference type="EMBL" id="RBI83357.1"/>
    </source>
</evidence>
<keyword evidence="10" id="KW-0472">Membrane</keyword>
<dbReference type="Gene3D" id="3.40.50.11720">
    <property type="entry name" value="3-Deoxy-D-manno-octulosonic-acid transferase, N-terminal domain"/>
    <property type="match status" value="1"/>
</dbReference>
<comment type="subcellular location">
    <subcellularLocation>
        <location evidence="10">Cell membrane</location>
    </subcellularLocation>
</comment>
<dbReference type="GO" id="GO:0009244">
    <property type="term" value="P:lipopolysaccharide core region biosynthetic process"/>
    <property type="evidence" value="ECO:0007669"/>
    <property type="project" value="UniProtKB-UniRule"/>
</dbReference>
<accession>A0A365U4Z6</accession>
<dbReference type="AlphaFoldDB" id="A0A365U4Z6"/>
<dbReference type="RefSeq" id="WP_113290529.1">
    <property type="nucleotide sequence ID" value="NZ_QNTQ01000018.1"/>
</dbReference>
<evidence type="ECO:0000256" key="8">
    <source>
        <dbReference type="PIRSR" id="PIRSR639901-1"/>
    </source>
</evidence>
<evidence type="ECO:0000256" key="7">
    <source>
        <dbReference type="ARBA" id="ARBA00049183"/>
    </source>
</evidence>
<dbReference type="PANTHER" id="PTHR42755">
    <property type="entry name" value="3-DEOXY-MANNO-OCTULOSONATE CYTIDYLYLTRANSFERASE"/>
    <property type="match status" value="1"/>
</dbReference>
<evidence type="ECO:0000256" key="5">
    <source>
        <dbReference type="ARBA" id="ARBA00022679"/>
    </source>
</evidence>
<keyword evidence="5 10" id="KW-0808">Transferase</keyword>
<dbReference type="Pfam" id="PF04413">
    <property type="entry name" value="Glycos_transf_N"/>
    <property type="match status" value="1"/>
</dbReference>
<evidence type="ECO:0000256" key="10">
    <source>
        <dbReference type="RuleBase" id="RU365103"/>
    </source>
</evidence>
<evidence type="ECO:0000256" key="3">
    <source>
        <dbReference type="ARBA" id="ARBA00012621"/>
    </source>
</evidence>
<dbReference type="GO" id="GO:0005886">
    <property type="term" value="C:plasma membrane"/>
    <property type="evidence" value="ECO:0007669"/>
    <property type="project" value="UniProtKB-SubCell"/>
</dbReference>
<evidence type="ECO:0000259" key="11">
    <source>
        <dbReference type="Pfam" id="PF04413"/>
    </source>
</evidence>
<gene>
    <name evidence="12" type="ORF">DRV85_16230</name>
</gene>
<dbReference type="EMBL" id="QNTQ01000018">
    <property type="protein sequence ID" value="RBI83357.1"/>
    <property type="molecule type" value="Genomic_DNA"/>
</dbReference>
<comment type="caution">
    <text evidence="12">The sequence shown here is derived from an EMBL/GenBank/DDBJ whole genome shotgun (WGS) entry which is preliminary data.</text>
</comment>
<comment type="pathway">
    <text evidence="2 10">Bacterial outer membrane biogenesis; LPS core biosynthesis.</text>
</comment>
<evidence type="ECO:0000256" key="1">
    <source>
        <dbReference type="ARBA" id="ARBA00003394"/>
    </source>
</evidence>
<comment type="function">
    <text evidence="1 10">Involved in lipopolysaccharide (LPS) biosynthesis. Catalyzes the transfer of 3-deoxy-D-manno-octulosonate (Kdo) residue(s) from CMP-Kdo to lipid IV(A), the tetraacyldisaccharide-1,4'-bisphosphate precursor of lipid A.</text>
</comment>
<protein>
    <recommendedName>
        <fullName evidence="4 10">3-deoxy-D-manno-octulosonic acid transferase</fullName>
        <shortName evidence="10">Kdo transferase</shortName>
        <ecNumber evidence="3 10">2.4.99.12</ecNumber>
    </recommendedName>
    <alternativeName>
        <fullName evidence="6 10">Lipid IV(A) 3-deoxy-D-manno-octulosonic acid transferase</fullName>
    </alternativeName>
</protein>
<keyword evidence="10" id="KW-0448">Lipopolysaccharide biosynthesis</keyword>
<dbReference type="UniPathway" id="UPA00958"/>
<dbReference type="Gene3D" id="3.40.50.2000">
    <property type="entry name" value="Glycogen Phosphorylase B"/>
    <property type="match status" value="1"/>
</dbReference>
<evidence type="ECO:0000256" key="4">
    <source>
        <dbReference type="ARBA" id="ARBA00019077"/>
    </source>
</evidence>
<evidence type="ECO:0000256" key="2">
    <source>
        <dbReference type="ARBA" id="ARBA00004713"/>
    </source>
</evidence>
<name>A0A365U4Z6_9RHOB</name>
<feature type="site" description="Transition state stabilizer" evidence="9">
    <location>
        <position position="126"/>
    </location>
</feature>
<keyword evidence="10" id="KW-1003">Cell membrane</keyword>
<evidence type="ECO:0000256" key="9">
    <source>
        <dbReference type="PIRSR" id="PIRSR639901-2"/>
    </source>
</evidence>
<evidence type="ECO:0000313" key="13">
    <source>
        <dbReference type="Proteomes" id="UP000253370"/>
    </source>
</evidence>
<reference evidence="12 13" key="1">
    <citation type="submission" date="2018-07" db="EMBL/GenBank/DDBJ databases">
        <title>Rhodosalinus sp. strain E84T genomic sequence and assembly.</title>
        <authorList>
            <person name="Liu Z.-W."/>
            <person name="Lu D.-C."/>
        </authorList>
    </citation>
    <scope>NUCLEOTIDE SEQUENCE [LARGE SCALE GENOMIC DNA]</scope>
    <source>
        <strain evidence="12 13">E84</strain>
    </source>
</reference>
<proteinExistence type="inferred from homology"/>
<comment type="similarity">
    <text evidence="10">Belongs to the glycosyltransferase group 1 family.</text>
</comment>
<dbReference type="Proteomes" id="UP000253370">
    <property type="component" value="Unassembled WGS sequence"/>
</dbReference>
<comment type="catalytic activity">
    <reaction evidence="7 10">
        <text>lipid IVA (E. coli) + CMP-3-deoxy-beta-D-manno-octulosonate = alpha-Kdo-(2-&gt;6)-lipid IVA (E. coli) + CMP + H(+)</text>
        <dbReference type="Rhea" id="RHEA:28066"/>
        <dbReference type="ChEBI" id="CHEBI:15378"/>
        <dbReference type="ChEBI" id="CHEBI:58603"/>
        <dbReference type="ChEBI" id="CHEBI:60364"/>
        <dbReference type="ChEBI" id="CHEBI:60377"/>
        <dbReference type="ChEBI" id="CHEBI:85987"/>
        <dbReference type="EC" id="2.4.99.12"/>
    </reaction>
</comment>
<keyword evidence="13" id="KW-1185">Reference proteome</keyword>
<feature type="active site" description="Proton acceptor" evidence="8">
    <location>
        <position position="59"/>
    </location>
</feature>
<organism evidence="12 13">
    <name type="scientific">Rhodosalinus halophilus</name>
    <dbReference type="NCBI Taxonomy" id="2259333"/>
    <lineage>
        <taxon>Bacteria</taxon>
        <taxon>Pseudomonadati</taxon>
        <taxon>Pseudomonadota</taxon>
        <taxon>Alphaproteobacteria</taxon>
        <taxon>Rhodobacterales</taxon>
        <taxon>Paracoccaceae</taxon>
        <taxon>Rhodosalinus</taxon>
    </lineage>
</organism>